<dbReference type="InterPro" id="IPR007969">
    <property type="entry name" value="DUF732"/>
</dbReference>
<dbReference type="PROSITE" id="PS51257">
    <property type="entry name" value="PROKAR_LIPOPROTEIN"/>
    <property type="match status" value="1"/>
</dbReference>
<evidence type="ECO:0000313" key="3">
    <source>
        <dbReference type="EMBL" id="MCS7481028.1"/>
    </source>
</evidence>
<feature type="region of interest" description="Disordered" evidence="1">
    <location>
        <begin position="21"/>
        <end position="81"/>
    </location>
</feature>
<evidence type="ECO:0000256" key="1">
    <source>
        <dbReference type="SAM" id="MobiDB-lite"/>
    </source>
</evidence>
<organism evidence="3 4">
    <name type="scientific">Umezawaea endophytica</name>
    <dbReference type="NCBI Taxonomy" id="1654476"/>
    <lineage>
        <taxon>Bacteria</taxon>
        <taxon>Bacillati</taxon>
        <taxon>Actinomycetota</taxon>
        <taxon>Actinomycetes</taxon>
        <taxon>Pseudonocardiales</taxon>
        <taxon>Pseudonocardiaceae</taxon>
        <taxon>Umezawaea</taxon>
    </lineage>
</organism>
<sequence length="166" mass="15527">MRFRVVAVLTVVAVAVGGCGGSSTTSGASTSGSAASSGVPSSGGAATSSASAAAPSSSAQAVPSAPAGSSAVVPPSAAPSAPVVVPPPAANTGKDKGVLFLEALTGAGVPTSTTGAAELQLAQGVCSSLASGTPRVKVVDDIALRGGLMTDEQVDALVTAAETIYC</sequence>
<feature type="domain" description="DUF732" evidence="2">
    <location>
        <begin position="97"/>
        <end position="166"/>
    </location>
</feature>
<proteinExistence type="predicted"/>
<keyword evidence="4" id="KW-1185">Reference proteome</keyword>
<evidence type="ECO:0000259" key="2">
    <source>
        <dbReference type="Pfam" id="PF05305"/>
    </source>
</evidence>
<dbReference type="AlphaFoldDB" id="A0A9X2VT03"/>
<dbReference type="EMBL" id="JANYMP010000016">
    <property type="protein sequence ID" value="MCS7481028.1"/>
    <property type="molecule type" value="Genomic_DNA"/>
</dbReference>
<gene>
    <name evidence="3" type="ORF">NZH93_29590</name>
</gene>
<protein>
    <submittedName>
        <fullName evidence="3">DUF732 domain-containing protein</fullName>
    </submittedName>
</protein>
<evidence type="ECO:0000313" key="4">
    <source>
        <dbReference type="Proteomes" id="UP001141259"/>
    </source>
</evidence>
<dbReference type="RefSeq" id="WP_259626520.1">
    <property type="nucleotide sequence ID" value="NZ_JANYMP010000016.1"/>
</dbReference>
<comment type="caution">
    <text evidence="3">The sequence shown here is derived from an EMBL/GenBank/DDBJ whole genome shotgun (WGS) entry which is preliminary data.</text>
</comment>
<dbReference type="Pfam" id="PF05305">
    <property type="entry name" value="DUF732"/>
    <property type="match status" value="1"/>
</dbReference>
<accession>A0A9X2VT03</accession>
<name>A0A9X2VT03_9PSEU</name>
<reference evidence="3" key="1">
    <citation type="submission" date="2022-08" db="EMBL/GenBank/DDBJ databases">
        <authorList>
            <person name="Tistechok S."/>
            <person name="Samborskyy M."/>
            <person name="Roman I."/>
        </authorList>
    </citation>
    <scope>NUCLEOTIDE SEQUENCE</scope>
    <source>
        <strain evidence="3">DSM 103496</strain>
    </source>
</reference>
<dbReference type="Proteomes" id="UP001141259">
    <property type="component" value="Unassembled WGS sequence"/>
</dbReference>